<feature type="compositionally biased region" description="Polar residues" evidence="1">
    <location>
        <begin position="1"/>
        <end position="17"/>
    </location>
</feature>
<organism evidence="2 3">
    <name type="scientific">Tanacetum coccineum</name>
    <dbReference type="NCBI Taxonomy" id="301880"/>
    <lineage>
        <taxon>Eukaryota</taxon>
        <taxon>Viridiplantae</taxon>
        <taxon>Streptophyta</taxon>
        <taxon>Embryophyta</taxon>
        <taxon>Tracheophyta</taxon>
        <taxon>Spermatophyta</taxon>
        <taxon>Magnoliopsida</taxon>
        <taxon>eudicotyledons</taxon>
        <taxon>Gunneridae</taxon>
        <taxon>Pentapetalae</taxon>
        <taxon>asterids</taxon>
        <taxon>campanulids</taxon>
        <taxon>Asterales</taxon>
        <taxon>Asteraceae</taxon>
        <taxon>Asteroideae</taxon>
        <taxon>Anthemideae</taxon>
        <taxon>Anthemidinae</taxon>
        <taxon>Tanacetum</taxon>
    </lineage>
</organism>
<reference evidence="2" key="1">
    <citation type="journal article" date="2022" name="Int. J. Mol. Sci.">
        <title>Draft Genome of Tanacetum Coccineum: Genomic Comparison of Closely Related Tanacetum-Family Plants.</title>
        <authorList>
            <person name="Yamashiro T."/>
            <person name="Shiraishi A."/>
            <person name="Nakayama K."/>
            <person name="Satake H."/>
        </authorList>
    </citation>
    <scope>NUCLEOTIDE SEQUENCE</scope>
</reference>
<accession>A0ABQ5CXL6</accession>
<sequence>MSTNEQTPLSQPTSVVRNTLGKEPVLQDPGRLISDDALPEYYDRNYHQILPIIAEKVHLEKVQQEKLKAVKAVSILRKPHVILSQEHQSKEGVSRKGSDQDMSAADLETTQGVSHTTVAAGTLKVATKALIREQQSPLKRRYTKRASSRRTE</sequence>
<name>A0ABQ5CXL6_9ASTR</name>
<feature type="region of interest" description="Disordered" evidence="1">
    <location>
        <begin position="86"/>
        <end position="110"/>
    </location>
</feature>
<protein>
    <recommendedName>
        <fullName evidence="4">Reverse transcriptase domain-containing protein</fullName>
    </recommendedName>
</protein>
<evidence type="ECO:0000256" key="1">
    <source>
        <dbReference type="SAM" id="MobiDB-lite"/>
    </source>
</evidence>
<evidence type="ECO:0008006" key="4">
    <source>
        <dbReference type="Google" id="ProtNLM"/>
    </source>
</evidence>
<dbReference type="EMBL" id="BQNB010014660">
    <property type="protein sequence ID" value="GJT30872.1"/>
    <property type="molecule type" value="Genomic_DNA"/>
</dbReference>
<comment type="caution">
    <text evidence="2">The sequence shown here is derived from an EMBL/GenBank/DDBJ whole genome shotgun (WGS) entry which is preliminary data.</text>
</comment>
<gene>
    <name evidence="2" type="ORF">Tco_0911147</name>
</gene>
<dbReference type="Proteomes" id="UP001151760">
    <property type="component" value="Unassembled WGS sequence"/>
</dbReference>
<proteinExistence type="predicted"/>
<reference evidence="2" key="2">
    <citation type="submission" date="2022-01" db="EMBL/GenBank/DDBJ databases">
        <authorList>
            <person name="Yamashiro T."/>
            <person name="Shiraishi A."/>
            <person name="Satake H."/>
            <person name="Nakayama K."/>
        </authorList>
    </citation>
    <scope>NUCLEOTIDE SEQUENCE</scope>
</reference>
<evidence type="ECO:0000313" key="3">
    <source>
        <dbReference type="Proteomes" id="UP001151760"/>
    </source>
</evidence>
<feature type="region of interest" description="Disordered" evidence="1">
    <location>
        <begin position="1"/>
        <end position="31"/>
    </location>
</feature>
<keyword evidence="3" id="KW-1185">Reference proteome</keyword>
<feature type="compositionally biased region" description="Basic and acidic residues" evidence="1">
    <location>
        <begin position="87"/>
        <end position="99"/>
    </location>
</feature>
<evidence type="ECO:0000313" key="2">
    <source>
        <dbReference type="EMBL" id="GJT30872.1"/>
    </source>
</evidence>